<dbReference type="Gene3D" id="3.10.310.50">
    <property type="match status" value="1"/>
</dbReference>
<comment type="caution">
    <text evidence="4">The sequence shown here is derived from an EMBL/GenBank/DDBJ whole genome shotgun (WGS) entry which is preliminary data.</text>
</comment>
<dbReference type="Pfam" id="PF04536">
    <property type="entry name" value="TPM_phosphatase"/>
    <property type="match status" value="1"/>
</dbReference>
<evidence type="ECO:0000256" key="1">
    <source>
        <dbReference type="SAM" id="MobiDB-lite"/>
    </source>
</evidence>
<dbReference type="AlphaFoldDB" id="A0A3N1XYN2"/>
<keyword evidence="5" id="KW-1185">Reference proteome</keyword>
<dbReference type="RefSeq" id="WP_123607802.1">
    <property type="nucleotide sequence ID" value="NZ_RJVG01000001.1"/>
</dbReference>
<sequence>MNTLNLMKNYLYRAKALTSGILLTFVLVFSFLMIKPILYVHADSTSQKVYDNAGLLTSEELMSLESAALEIGEKYNTDIYILTDEDSDGKSRKVYMEDFADEKEVTDSTIIFVNMESGNRGVEIQGYGTNKSLINSSRIEYILDDVTPYLSDEEYYQAFVTFLEEVDYYLGIDPSKDTATHAPDNNYASSDKYYEEENGANSILSEFWVQLIIALVIGGIAVGIMAFNSGGRVTVNERTYLDANHSRVIAQRDDYIRTTTTKTRRPQNNNNRSGGGGSGVSSGGRSHSGGGRSF</sequence>
<feature type="compositionally biased region" description="Gly residues" evidence="1">
    <location>
        <begin position="273"/>
        <end position="294"/>
    </location>
</feature>
<protein>
    <recommendedName>
        <fullName evidence="3">TPM domain-containing protein</fullName>
    </recommendedName>
</protein>
<evidence type="ECO:0000259" key="3">
    <source>
        <dbReference type="Pfam" id="PF04536"/>
    </source>
</evidence>
<name>A0A3N1XYN2_9FIRM</name>
<dbReference type="Proteomes" id="UP000273083">
    <property type="component" value="Unassembled WGS sequence"/>
</dbReference>
<feature type="transmembrane region" description="Helical" evidence="2">
    <location>
        <begin position="21"/>
        <end position="42"/>
    </location>
</feature>
<evidence type="ECO:0000313" key="5">
    <source>
        <dbReference type="Proteomes" id="UP000273083"/>
    </source>
</evidence>
<reference evidence="4 5" key="1">
    <citation type="submission" date="2018-11" db="EMBL/GenBank/DDBJ databases">
        <title>Genomic Encyclopedia of Type Strains, Phase IV (KMG-IV): sequencing the most valuable type-strain genomes for metagenomic binning, comparative biology and taxonomic classification.</title>
        <authorList>
            <person name="Goeker M."/>
        </authorList>
    </citation>
    <scope>NUCLEOTIDE SEQUENCE [LARGE SCALE GENOMIC DNA]</scope>
    <source>
        <strain evidence="4 5">DSM 26537</strain>
    </source>
</reference>
<proteinExistence type="predicted"/>
<evidence type="ECO:0000313" key="4">
    <source>
        <dbReference type="EMBL" id="ROR31713.1"/>
    </source>
</evidence>
<feature type="compositionally biased region" description="Polar residues" evidence="1">
    <location>
        <begin position="257"/>
        <end position="271"/>
    </location>
</feature>
<keyword evidence="2" id="KW-0812">Transmembrane</keyword>
<feature type="domain" description="TPM" evidence="3">
    <location>
        <begin position="49"/>
        <end position="166"/>
    </location>
</feature>
<feature type="region of interest" description="Disordered" evidence="1">
    <location>
        <begin position="252"/>
        <end position="294"/>
    </location>
</feature>
<organism evidence="4 5">
    <name type="scientific">Mobilisporobacter senegalensis</name>
    <dbReference type="NCBI Taxonomy" id="1329262"/>
    <lineage>
        <taxon>Bacteria</taxon>
        <taxon>Bacillati</taxon>
        <taxon>Bacillota</taxon>
        <taxon>Clostridia</taxon>
        <taxon>Lachnospirales</taxon>
        <taxon>Lachnospiraceae</taxon>
        <taxon>Mobilisporobacter</taxon>
    </lineage>
</organism>
<dbReference type="OrthoDB" id="9806054at2"/>
<dbReference type="EMBL" id="RJVG01000001">
    <property type="protein sequence ID" value="ROR31713.1"/>
    <property type="molecule type" value="Genomic_DNA"/>
</dbReference>
<gene>
    <name evidence="4" type="ORF">EDD66_101331</name>
</gene>
<dbReference type="InterPro" id="IPR007621">
    <property type="entry name" value="TPM_dom"/>
</dbReference>
<keyword evidence="2" id="KW-1133">Transmembrane helix</keyword>
<keyword evidence="2" id="KW-0472">Membrane</keyword>
<accession>A0A3N1XYN2</accession>
<evidence type="ECO:0000256" key="2">
    <source>
        <dbReference type="SAM" id="Phobius"/>
    </source>
</evidence>
<feature type="transmembrane region" description="Helical" evidence="2">
    <location>
        <begin position="207"/>
        <end position="228"/>
    </location>
</feature>